<dbReference type="SUPFAM" id="SSF109854">
    <property type="entry name" value="DinB/YfiT-like putative metalloenzymes"/>
    <property type="match status" value="1"/>
</dbReference>
<dbReference type="Pfam" id="PF05163">
    <property type="entry name" value="DinB"/>
    <property type="match status" value="1"/>
</dbReference>
<sequence length="163" mass="18955">MKAHFERFARYNRWANRRLYAVAAELSDAQYREDRSAFFRSVRGTLNHILVADRVWLRRIEGDGPTPFALDEILYDGFDELRAVREAEDERIIRVVAEQEEARFATDLHYRSLAGQAFTMPFSAVLAHLFNHQTHHRGQAHTLLTQFGLAAPSIDFAYFLLDK</sequence>
<protein>
    <submittedName>
        <fullName evidence="4">Diguanylate cyclase</fullName>
    </submittedName>
</protein>
<evidence type="ECO:0000256" key="2">
    <source>
        <dbReference type="ARBA" id="ARBA00022723"/>
    </source>
</evidence>
<dbReference type="KEGG" id="abq:ABAZ39_11370"/>
<dbReference type="EMBL" id="CP007793">
    <property type="protein sequence ID" value="AIB12581.1"/>
    <property type="molecule type" value="Genomic_DNA"/>
</dbReference>
<dbReference type="Gene3D" id="1.20.120.450">
    <property type="entry name" value="dinb family like domain"/>
    <property type="match status" value="1"/>
</dbReference>
<comment type="similarity">
    <text evidence="1">Belongs to the DinB family.</text>
</comment>
<feature type="binding site" evidence="3">
    <location>
        <position position="132"/>
    </location>
    <ligand>
        <name>a divalent metal cation</name>
        <dbReference type="ChEBI" id="CHEBI:60240"/>
    </ligand>
</feature>
<dbReference type="GO" id="GO:0046872">
    <property type="term" value="F:metal ion binding"/>
    <property type="evidence" value="ECO:0007669"/>
    <property type="project" value="UniProtKB-KW"/>
</dbReference>
<evidence type="ECO:0000313" key="4">
    <source>
        <dbReference type="EMBL" id="AIB12581.1"/>
    </source>
</evidence>
<proteinExistence type="inferred from homology"/>
<name>A0A060DEI8_9PROT</name>
<evidence type="ECO:0000256" key="1">
    <source>
        <dbReference type="ARBA" id="ARBA00008635"/>
    </source>
</evidence>
<dbReference type="RefSeq" id="WP_038529372.1">
    <property type="nucleotide sequence ID" value="NZ_CP007793.1"/>
</dbReference>
<feature type="binding site" evidence="3">
    <location>
        <position position="48"/>
    </location>
    <ligand>
        <name>a divalent metal cation</name>
        <dbReference type="ChEBI" id="CHEBI:60240"/>
    </ligand>
</feature>
<organism evidence="4 5">
    <name type="scientific">Azospirillum argentinense</name>
    <dbReference type="NCBI Taxonomy" id="2970906"/>
    <lineage>
        <taxon>Bacteria</taxon>
        <taxon>Pseudomonadati</taxon>
        <taxon>Pseudomonadota</taxon>
        <taxon>Alphaproteobacteria</taxon>
        <taxon>Rhodospirillales</taxon>
        <taxon>Azospirillaceae</taxon>
        <taxon>Azospirillum</taxon>
    </lineage>
</organism>
<dbReference type="PANTHER" id="PTHR37302:SF1">
    <property type="entry name" value="PROTEIN DINB"/>
    <property type="match status" value="1"/>
</dbReference>
<dbReference type="Proteomes" id="UP000027186">
    <property type="component" value="Chromosome"/>
</dbReference>
<gene>
    <name evidence="4" type="ORF">ABAZ39_11370</name>
</gene>
<dbReference type="PANTHER" id="PTHR37302">
    <property type="entry name" value="SLR1116 PROTEIN"/>
    <property type="match status" value="1"/>
</dbReference>
<dbReference type="AlphaFoldDB" id="A0A060DEI8"/>
<dbReference type="InterPro" id="IPR007837">
    <property type="entry name" value="DinB"/>
</dbReference>
<keyword evidence="2 3" id="KW-0479">Metal-binding</keyword>
<dbReference type="InterPro" id="IPR034660">
    <property type="entry name" value="DinB/YfiT-like"/>
</dbReference>
<reference evidence="4 5" key="1">
    <citation type="journal article" date="2014" name="Genome Announc.">
        <title>Complete Genome Sequence of the Model Rhizosphere Strain Azospirillum brasilense Az39, Successfully Applied in Agriculture.</title>
        <authorList>
            <person name="Rivera D."/>
            <person name="Revale S."/>
            <person name="Molina R."/>
            <person name="Gualpa J."/>
            <person name="Puente M."/>
            <person name="Maroniche G."/>
            <person name="Paris G."/>
            <person name="Baker D."/>
            <person name="Clavijo B."/>
            <person name="McLay K."/>
            <person name="Spaepen S."/>
            <person name="Perticari A."/>
            <person name="Vazquez M."/>
            <person name="Wisniewski-Dye F."/>
            <person name="Watkins C."/>
            <person name="Martinez-Abarca F."/>
            <person name="Vanderleyden J."/>
            <person name="Cassan F."/>
        </authorList>
    </citation>
    <scope>NUCLEOTIDE SEQUENCE [LARGE SCALE GENOMIC DNA]</scope>
    <source>
        <strain evidence="4 5">Az39</strain>
    </source>
</reference>
<evidence type="ECO:0000313" key="5">
    <source>
        <dbReference type="Proteomes" id="UP000027186"/>
    </source>
</evidence>
<accession>A0A060DEI8</accession>
<feature type="binding site" evidence="3">
    <location>
        <position position="136"/>
    </location>
    <ligand>
        <name>a divalent metal cation</name>
        <dbReference type="ChEBI" id="CHEBI:60240"/>
    </ligand>
</feature>
<evidence type="ECO:0000256" key="3">
    <source>
        <dbReference type="PIRSR" id="PIRSR607837-1"/>
    </source>
</evidence>